<proteinExistence type="predicted"/>
<protein>
    <submittedName>
        <fullName evidence="1">Uncharacterized protein</fullName>
    </submittedName>
</protein>
<sequence>MQEDRDFRLYVRNLDSGRTFDLDYTVDPTGAATRWAAHSNFAYDDSEFEAVIGRDLLARMCEESGSSIWQLRARVTSGGVTRDKEFSHVIKTGSAGWLRSRTYTGLPVCAVPLASPSNGFSIELRSSLVTATSLDVLPTHGKLQGTIELANTYTQTPRC</sequence>
<dbReference type="EMBL" id="JAAZSR010000857">
    <property type="protein sequence ID" value="NKX52916.1"/>
    <property type="molecule type" value="Genomic_DNA"/>
</dbReference>
<comment type="caution">
    <text evidence="1">The sequence shown here is derived from an EMBL/GenBank/DDBJ whole genome shotgun (WGS) entry which is preliminary data.</text>
</comment>
<evidence type="ECO:0000313" key="2">
    <source>
        <dbReference type="Proteomes" id="UP000523795"/>
    </source>
</evidence>
<name>A0ABX1JX54_9MICC</name>
<dbReference type="Proteomes" id="UP000523795">
    <property type="component" value="Unassembled WGS sequence"/>
</dbReference>
<feature type="non-terminal residue" evidence="1">
    <location>
        <position position="159"/>
    </location>
</feature>
<reference evidence="1 2" key="1">
    <citation type="submission" date="2020-04" db="EMBL/GenBank/DDBJ databases">
        <authorList>
            <person name="Liu S."/>
        </authorList>
    </citation>
    <scope>NUCLEOTIDE SEQUENCE [LARGE SCALE GENOMIC DNA]</scope>
    <source>
        <strain evidence="1 2">CGMCC 1.15091</strain>
    </source>
</reference>
<organism evidence="1 2">
    <name type="scientific">Arthrobacter deserti</name>
    <dbReference type="NCBI Taxonomy" id="1742687"/>
    <lineage>
        <taxon>Bacteria</taxon>
        <taxon>Bacillati</taxon>
        <taxon>Actinomycetota</taxon>
        <taxon>Actinomycetes</taxon>
        <taxon>Micrococcales</taxon>
        <taxon>Micrococcaceae</taxon>
        <taxon>Arthrobacter</taxon>
    </lineage>
</organism>
<accession>A0ABX1JX54</accession>
<gene>
    <name evidence="1" type="ORF">HER39_20535</name>
</gene>
<keyword evidence="2" id="KW-1185">Reference proteome</keyword>
<evidence type="ECO:0000313" key="1">
    <source>
        <dbReference type="EMBL" id="NKX52916.1"/>
    </source>
</evidence>